<dbReference type="InterPro" id="IPR036388">
    <property type="entry name" value="WH-like_DNA-bd_sf"/>
</dbReference>
<dbReference type="EMBL" id="JADIKF010000040">
    <property type="protein sequence ID" value="MBM7131727.1"/>
    <property type="molecule type" value="Genomic_DNA"/>
</dbReference>
<dbReference type="PANTHER" id="PTHR30126:SF98">
    <property type="entry name" value="HTH-TYPE TRANSCRIPTIONAL ACTIVATOR BAUR"/>
    <property type="match status" value="1"/>
</dbReference>
<dbReference type="InterPro" id="IPR000847">
    <property type="entry name" value="LysR_HTH_N"/>
</dbReference>
<evidence type="ECO:0000256" key="4">
    <source>
        <dbReference type="ARBA" id="ARBA00023163"/>
    </source>
</evidence>
<dbReference type="Pfam" id="PF00126">
    <property type="entry name" value="HTH_1"/>
    <property type="match status" value="1"/>
</dbReference>
<proteinExistence type="inferred from homology"/>
<dbReference type="Gene3D" id="3.40.190.10">
    <property type="entry name" value="Periplasmic binding protein-like II"/>
    <property type="match status" value="2"/>
</dbReference>
<evidence type="ECO:0000256" key="2">
    <source>
        <dbReference type="ARBA" id="ARBA00023015"/>
    </source>
</evidence>
<evidence type="ECO:0000256" key="1">
    <source>
        <dbReference type="ARBA" id="ARBA00009437"/>
    </source>
</evidence>
<keyword evidence="7" id="KW-1185">Reference proteome</keyword>
<keyword evidence="4" id="KW-0804">Transcription</keyword>
<sequence length="315" mass="34350">MLGNLSDLDLRLIRVFIAIVDAGGLSAAQGSLNVGQSTLSGQLATLETRLGYSLCQRGRAGFRLTPKGERFVKLARSLIGAVNDFGIQVRHLDRKLVGTLSIGLIGHVSTEKNLRIARAIARFRQRDEAVRFVLFARTPGNLESQLLNGQLQLAVGYFANRVPALQYVPLFVERQLAYCGREHPLFARAGNLSPDELAGCEWAWRSYLLPAVRWVPVPSLMTAVTDDMEATAVLVLSGRHLGYLPDHVAAPYLAAGLIAALNPGLLRYDADFYVATRSQACIDEVTQAFLEDLLTEESTLSALQSALGNLDVSEM</sequence>
<dbReference type="CDD" id="cd05466">
    <property type="entry name" value="PBP2_LTTR_substrate"/>
    <property type="match status" value="1"/>
</dbReference>
<protein>
    <submittedName>
        <fullName evidence="6">LysR family transcriptional regulator</fullName>
    </submittedName>
</protein>
<evidence type="ECO:0000313" key="6">
    <source>
        <dbReference type="EMBL" id="MBM7131727.1"/>
    </source>
</evidence>
<evidence type="ECO:0000259" key="5">
    <source>
        <dbReference type="PROSITE" id="PS50931"/>
    </source>
</evidence>
<dbReference type="SUPFAM" id="SSF53850">
    <property type="entry name" value="Periplasmic binding protein-like II"/>
    <property type="match status" value="1"/>
</dbReference>
<dbReference type="InterPro" id="IPR036390">
    <property type="entry name" value="WH_DNA-bd_sf"/>
</dbReference>
<dbReference type="PANTHER" id="PTHR30126">
    <property type="entry name" value="HTH-TYPE TRANSCRIPTIONAL REGULATOR"/>
    <property type="match status" value="1"/>
</dbReference>
<comment type="caution">
    <text evidence="6">The sequence shown here is derived from an EMBL/GenBank/DDBJ whole genome shotgun (WGS) entry which is preliminary data.</text>
</comment>
<evidence type="ECO:0000256" key="3">
    <source>
        <dbReference type="ARBA" id="ARBA00023125"/>
    </source>
</evidence>
<keyword evidence="2" id="KW-0805">Transcription regulation</keyword>
<dbReference type="Pfam" id="PF03466">
    <property type="entry name" value="LysR_substrate"/>
    <property type="match status" value="1"/>
</dbReference>
<dbReference type="PROSITE" id="PS50931">
    <property type="entry name" value="HTH_LYSR"/>
    <property type="match status" value="1"/>
</dbReference>
<keyword evidence="3" id="KW-0238">DNA-binding</keyword>
<dbReference type="RefSeq" id="WP_204633280.1">
    <property type="nucleotide sequence ID" value="NZ_BSOC01000001.1"/>
</dbReference>
<evidence type="ECO:0000313" key="7">
    <source>
        <dbReference type="Proteomes" id="UP001430193"/>
    </source>
</evidence>
<comment type="similarity">
    <text evidence="1">Belongs to the LysR transcriptional regulatory family.</text>
</comment>
<gene>
    <name evidence="6" type="ORF">ISS99_19565</name>
</gene>
<accession>A0ABS2KLR9</accession>
<reference evidence="6" key="1">
    <citation type="submission" date="2020-10" db="EMBL/GenBank/DDBJ databases">
        <title>Phylogeny of dyella-like bacteria.</title>
        <authorList>
            <person name="Fu J."/>
        </authorList>
    </citation>
    <scope>NUCLEOTIDE SEQUENCE</scope>
    <source>
        <strain evidence="6">DHON07</strain>
    </source>
</reference>
<dbReference type="InterPro" id="IPR005119">
    <property type="entry name" value="LysR_subst-bd"/>
</dbReference>
<dbReference type="SUPFAM" id="SSF46785">
    <property type="entry name" value="Winged helix' DNA-binding domain"/>
    <property type="match status" value="1"/>
</dbReference>
<organism evidence="6 7">
    <name type="scientific">Dyella mobilis</name>
    <dbReference type="NCBI Taxonomy" id="1849582"/>
    <lineage>
        <taxon>Bacteria</taxon>
        <taxon>Pseudomonadati</taxon>
        <taxon>Pseudomonadota</taxon>
        <taxon>Gammaproteobacteria</taxon>
        <taxon>Lysobacterales</taxon>
        <taxon>Rhodanobacteraceae</taxon>
        <taxon>Dyella</taxon>
    </lineage>
</organism>
<name>A0ABS2KLR9_9GAMM</name>
<feature type="domain" description="HTH lysR-type" evidence="5">
    <location>
        <begin position="8"/>
        <end position="65"/>
    </location>
</feature>
<dbReference type="Proteomes" id="UP001430193">
    <property type="component" value="Unassembled WGS sequence"/>
</dbReference>
<dbReference type="Gene3D" id="1.10.10.10">
    <property type="entry name" value="Winged helix-like DNA-binding domain superfamily/Winged helix DNA-binding domain"/>
    <property type="match status" value="1"/>
</dbReference>